<dbReference type="SUPFAM" id="SSF56349">
    <property type="entry name" value="DNA breaking-rejoining enzymes"/>
    <property type="match status" value="1"/>
</dbReference>
<dbReference type="GO" id="GO:0003677">
    <property type="term" value="F:DNA binding"/>
    <property type="evidence" value="ECO:0007669"/>
    <property type="project" value="UniProtKB-KW"/>
</dbReference>
<dbReference type="EMBL" id="SPNC01000017">
    <property type="protein sequence ID" value="TFH96564.1"/>
    <property type="molecule type" value="Genomic_DNA"/>
</dbReference>
<dbReference type="OrthoDB" id="1493636at2"/>
<evidence type="ECO:0000256" key="1">
    <source>
        <dbReference type="ARBA" id="ARBA00008857"/>
    </source>
</evidence>
<dbReference type="InterPro" id="IPR010998">
    <property type="entry name" value="Integrase_recombinase_N"/>
</dbReference>
<dbReference type="Gene3D" id="1.10.150.130">
    <property type="match status" value="1"/>
</dbReference>
<accession>A0A4Y8WQS1</accession>
<sequence>MILVMKSKLNLTVSYYSRGNKKSEVESPVMLRVSLNGERSSFGNTGISVKPVYLEKNRVVPLHPKAEELNRQLMELETRIHFLAEHLFNKGQLSLSNIKEELNGKKQSQQYVSAVIEELLNEKEQEFQAGKIVAGSVKRHHNFARVFMSFIAYKYQRNDLRMQEITKETIRDYETYLHCELGYSHNTLIKYMRFLCKATRRGMELNTIDKDPFKGISYQDKETDRGFLDEKEVALLIKTTINDKHLSFIRDTFIFACFTGLSYSDVSSLTKSNLSYYNDEQWILIRRQKTKVLSKIPLLPQALEILEKYKKLETNDGRLLPLPCNQVINRQLKLIQSICGIEKKLTFHMARHTFATLALCKGVSVETVGEVLGHKWLKTTQIYAKVLPSKVASEMSQMANRLQEERSFL</sequence>
<organism evidence="4 5">
    <name type="scientific">Porphyromonas levii</name>
    <dbReference type="NCBI Taxonomy" id="28114"/>
    <lineage>
        <taxon>Bacteria</taxon>
        <taxon>Pseudomonadati</taxon>
        <taxon>Bacteroidota</taxon>
        <taxon>Bacteroidia</taxon>
        <taxon>Bacteroidales</taxon>
        <taxon>Porphyromonadaceae</taxon>
        <taxon>Porphyromonas</taxon>
    </lineage>
</organism>
<dbReference type="InterPro" id="IPR050090">
    <property type="entry name" value="Tyrosine_recombinase_XerCD"/>
</dbReference>
<dbReference type="PANTHER" id="PTHR30349:SF64">
    <property type="entry name" value="PROPHAGE INTEGRASE INTD-RELATED"/>
    <property type="match status" value="1"/>
</dbReference>
<dbReference type="Pfam" id="PF17293">
    <property type="entry name" value="Arm-DNA-bind_5"/>
    <property type="match status" value="1"/>
</dbReference>
<name>A0A4Y8WQS1_9PORP</name>
<dbReference type="Pfam" id="PF00589">
    <property type="entry name" value="Phage_integrase"/>
    <property type="match status" value="1"/>
</dbReference>
<keyword evidence="5" id="KW-1185">Reference proteome</keyword>
<comment type="similarity">
    <text evidence="1">Belongs to the 'phage' integrase family.</text>
</comment>
<gene>
    <name evidence="4" type="ORF">E4P47_02125</name>
</gene>
<dbReference type="InterPro" id="IPR002104">
    <property type="entry name" value="Integrase_catalytic"/>
</dbReference>
<proteinExistence type="inferred from homology"/>
<reference evidence="4 5" key="1">
    <citation type="submission" date="2019-03" db="EMBL/GenBank/DDBJ databases">
        <title>Porphyromonas levii Isolated from the Uterus of Dairy Cows.</title>
        <authorList>
            <person name="Francis A.M."/>
        </authorList>
    </citation>
    <scope>NUCLEOTIDE SEQUENCE [LARGE SCALE GENOMIC DNA]</scope>
    <source>
        <strain evidence="4 5">AF5678</strain>
    </source>
</reference>
<dbReference type="CDD" id="cd01185">
    <property type="entry name" value="INTN1_C_like"/>
    <property type="match status" value="1"/>
</dbReference>
<keyword evidence="3" id="KW-0233">DNA recombination</keyword>
<protein>
    <submittedName>
        <fullName evidence="4">Uncharacterized protein</fullName>
    </submittedName>
</protein>
<evidence type="ECO:0000313" key="4">
    <source>
        <dbReference type="EMBL" id="TFH96564.1"/>
    </source>
</evidence>
<dbReference type="InterPro" id="IPR025269">
    <property type="entry name" value="SAM-like_dom"/>
</dbReference>
<dbReference type="GO" id="GO:0015074">
    <property type="term" value="P:DNA integration"/>
    <property type="evidence" value="ECO:0007669"/>
    <property type="project" value="InterPro"/>
</dbReference>
<evidence type="ECO:0000313" key="5">
    <source>
        <dbReference type="Proteomes" id="UP000297225"/>
    </source>
</evidence>
<dbReference type="RefSeq" id="WP_134849253.1">
    <property type="nucleotide sequence ID" value="NZ_CP197400.1"/>
</dbReference>
<comment type="caution">
    <text evidence="4">The sequence shown here is derived from an EMBL/GenBank/DDBJ whole genome shotgun (WGS) entry which is preliminary data.</text>
</comment>
<dbReference type="Pfam" id="PF13102">
    <property type="entry name" value="Phage_int_SAM_5"/>
    <property type="match status" value="1"/>
</dbReference>
<dbReference type="InterPro" id="IPR035386">
    <property type="entry name" value="Arm-DNA-bind_5"/>
</dbReference>
<dbReference type="Proteomes" id="UP000297225">
    <property type="component" value="Unassembled WGS sequence"/>
</dbReference>
<dbReference type="InterPro" id="IPR011010">
    <property type="entry name" value="DNA_brk_join_enz"/>
</dbReference>
<dbReference type="AlphaFoldDB" id="A0A4Y8WQS1"/>
<dbReference type="PANTHER" id="PTHR30349">
    <property type="entry name" value="PHAGE INTEGRASE-RELATED"/>
    <property type="match status" value="1"/>
</dbReference>
<evidence type="ECO:0000256" key="3">
    <source>
        <dbReference type="ARBA" id="ARBA00023172"/>
    </source>
</evidence>
<keyword evidence="2" id="KW-0238">DNA-binding</keyword>
<dbReference type="GO" id="GO:0006310">
    <property type="term" value="P:DNA recombination"/>
    <property type="evidence" value="ECO:0007669"/>
    <property type="project" value="UniProtKB-KW"/>
</dbReference>
<dbReference type="PROSITE" id="PS51898">
    <property type="entry name" value="TYR_RECOMBINASE"/>
    <property type="match status" value="1"/>
</dbReference>
<dbReference type="Gene3D" id="1.10.443.10">
    <property type="entry name" value="Intergrase catalytic core"/>
    <property type="match status" value="1"/>
</dbReference>
<evidence type="ECO:0000256" key="2">
    <source>
        <dbReference type="ARBA" id="ARBA00023125"/>
    </source>
</evidence>
<dbReference type="InterPro" id="IPR013762">
    <property type="entry name" value="Integrase-like_cat_sf"/>
</dbReference>